<dbReference type="AlphaFoldDB" id="A0A914H1B8"/>
<dbReference type="PRINTS" id="PR00888">
    <property type="entry name" value="SM22CALPONIN"/>
</dbReference>
<proteinExistence type="inferred from homology"/>
<dbReference type="WBParaSite" id="Gr19_v10_g12334.t1">
    <property type="protein sequence ID" value="Gr19_v10_g12334.t1"/>
    <property type="gene ID" value="Gr19_v10_g12334"/>
</dbReference>
<keyword evidence="4 6" id="KW-0009">Actin-binding</keyword>
<feature type="domain" description="Calponin-homology (CH)" evidence="7">
    <location>
        <begin position="4"/>
        <end position="115"/>
    </location>
</feature>
<evidence type="ECO:0000256" key="2">
    <source>
        <dbReference type="ARBA" id="ARBA00022737"/>
    </source>
</evidence>
<comment type="similarity">
    <text evidence="1 6">Belongs to the calponin family.</text>
</comment>
<dbReference type="InterPro" id="IPR001715">
    <property type="entry name" value="CH_dom"/>
</dbReference>
<dbReference type="GO" id="GO:0051015">
    <property type="term" value="F:actin filament binding"/>
    <property type="evidence" value="ECO:0007669"/>
    <property type="project" value="TreeGrafter"/>
</dbReference>
<keyword evidence="3 6" id="KW-0112">Calmodulin-binding</keyword>
<dbReference type="PANTHER" id="PTHR47385:SF14">
    <property type="entry name" value="TRANSGELIN"/>
    <property type="match status" value="1"/>
</dbReference>
<dbReference type="InterPro" id="IPR036872">
    <property type="entry name" value="CH_dom_sf"/>
</dbReference>
<evidence type="ECO:0000259" key="7">
    <source>
        <dbReference type="PROSITE" id="PS50021"/>
    </source>
</evidence>
<dbReference type="Gene3D" id="1.10.418.10">
    <property type="entry name" value="Calponin-like domain"/>
    <property type="match status" value="1"/>
</dbReference>
<evidence type="ECO:0000256" key="1">
    <source>
        <dbReference type="ARBA" id="ARBA00009631"/>
    </source>
</evidence>
<dbReference type="PROSITE" id="PS51122">
    <property type="entry name" value="CALPONIN_2"/>
    <property type="match status" value="1"/>
</dbReference>
<comment type="function">
    <text evidence="5 6">Thin filament-associated protein that is implicated in the regulation and modulation of smooth muscle contraction. It is capable of binding to actin, calmodulin and tropomyosin. The interaction of calponin with actin inhibits the actomyosin Mg-ATPase activity.</text>
</comment>
<sequence>MTERATKSGLAAEAQQKIHITGEPLPVNGEVNEFLSVLHDGTVLCKLANALAPNSVKKINNSTLPFKQMENISFFLAFAEKFVNKSELFQTVDLFERQDPNSVLICLAALARKSERVFGKSGLGPKEAEGAKKEWTSEQLRAGEAIIGLQMGSNKGANQSGMIMGNTRHM</sequence>
<dbReference type="PRINTS" id="PR00889">
    <property type="entry name" value="CALPONIN"/>
</dbReference>
<dbReference type="GO" id="GO:0015629">
    <property type="term" value="C:actin cytoskeleton"/>
    <property type="evidence" value="ECO:0007669"/>
    <property type="project" value="TreeGrafter"/>
</dbReference>
<dbReference type="SUPFAM" id="SSF47576">
    <property type="entry name" value="Calponin-homology domain, CH-domain"/>
    <property type="match status" value="1"/>
</dbReference>
<dbReference type="Proteomes" id="UP000887572">
    <property type="component" value="Unplaced"/>
</dbReference>
<evidence type="ECO:0000256" key="4">
    <source>
        <dbReference type="ARBA" id="ARBA00023203"/>
    </source>
</evidence>
<dbReference type="PROSITE" id="PS01052">
    <property type="entry name" value="CALPONIN_1"/>
    <property type="match status" value="1"/>
</dbReference>
<keyword evidence="2" id="KW-0677">Repeat</keyword>
<protein>
    <recommendedName>
        <fullName evidence="6">Calponin</fullName>
    </recommendedName>
</protein>
<dbReference type="PROSITE" id="PS50021">
    <property type="entry name" value="CH"/>
    <property type="match status" value="1"/>
</dbReference>
<reference evidence="9" key="1">
    <citation type="submission" date="2022-11" db="UniProtKB">
        <authorList>
            <consortium name="WormBaseParasite"/>
        </authorList>
    </citation>
    <scope>IDENTIFICATION</scope>
</reference>
<evidence type="ECO:0000256" key="5">
    <source>
        <dbReference type="ARBA" id="ARBA00025109"/>
    </source>
</evidence>
<dbReference type="InterPro" id="IPR003096">
    <property type="entry name" value="SM22_calponin"/>
</dbReference>
<dbReference type="PANTHER" id="PTHR47385">
    <property type="entry name" value="CALPONIN"/>
    <property type="match status" value="1"/>
</dbReference>
<evidence type="ECO:0000313" key="9">
    <source>
        <dbReference type="WBParaSite" id="Gr19_v10_g12334.t1"/>
    </source>
</evidence>
<evidence type="ECO:0000256" key="3">
    <source>
        <dbReference type="ARBA" id="ARBA00022860"/>
    </source>
</evidence>
<dbReference type="InterPro" id="IPR000557">
    <property type="entry name" value="Calponin_repeat"/>
</dbReference>
<dbReference type="SMART" id="SM00033">
    <property type="entry name" value="CH"/>
    <property type="match status" value="1"/>
</dbReference>
<evidence type="ECO:0000256" key="6">
    <source>
        <dbReference type="RuleBase" id="RU361224"/>
    </source>
</evidence>
<dbReference type="GO" id="GO:0005516">
    <property type="term" value="F:calmodulin binding"/>
    <property type="evidence" value="ECO:0007669"/>
    <property type="project" value="UniProtKB-KW"/>
</dbReference>
<dbReference type="Pfam" id="PF00307">
    <property type="entry name" value="CH"/>
    <property type="match status" value="1"/>
</dbReference>
<dbReference type="InterPro" id="IPR050606">
    <property type="entry name" value="Calponin-like"/>
</dbReference>
<dbReference type="InterPro" id="IPR001997">
    <property type="entry name" value="Calponin/LIMCH1"/>
</dbReference>
<organism evidence="8 9">
    <name type="scientific">Globodera rostochiensis</name>
    <name type="common">Golden nematode worm</name>
    <name type="synonym">Heterodera rostochiensis</name>
    <dbReference type="NCBI Taxonomy" id="31243"/>
    <lineage>
        <taxon>Eukaryota</taxon>
        <taxon>Metazoa</taxon>
        <taxon>Ecdysozoa</taxon>
        <taxon>Nematoda</taxon>
        <taxon>Chromadorea</taxon>
        <taxon>Rhabditida</taxon>
        <taxon>Tylenchina</taxon>
        <taxon>Tylenchomorpha</taxon>
        <taxon>Tylenchoidea</taxon>
        <taxon>Heteroderidae</taxon>
        <taxon>Heteroderinae</taxon>
        <taxon>Globodera</taxon>
    </lineage>
</organism>
<accession>A0A914H1B8</accession>
<dbReference type="Pfam" id="PF00402">
    <property type="entry name" value="Calponin"/>
    <property type="match status" value="1"/>
</dbReference>
<name>A0A914H1B8_GLORO</name>
<evidence type="ECO:0000313" key="8">
    <source>
        <dbReference type="Proteomes" id="UP000887572"/>
    </source>
</evidence>
<keyword evidence="8" id="KW-1185">Reference proteome</keyword>
<dbReference type="GO" id="GO:0007015">
    <property type="term" value="P:actin filament organization"/>
    <property type="evidence" value="ECO:0007669"/>
    <property type="project" value="TreeGrafter"/>
</dbReference>
<dbReference type="GO" id="GO:0031032">
    <property type="term" value="P:actomyosin structure organization"/>
    <property type="evidence" value="ECO:0007669"/>
    <property type="project" value="InterPro"/>
</dbReference>